<comment type="caution">
    <text evidence="2">The sequence shown here is derived from an EMBL/GenBank/DDBJ whole genome shotgun (WGS) entry which is preliminary data.</text>
</comment>
<dbReference type="EMBL" id="LCCE01000023">
    <property type="protein sequence ID" value="KKS26612.1"/>
    <property type="molecule type" value="Genomic_DNA"/>
</dbReference>
<dbReference type="InterPro" id="IPR036953">
    <property type="entry name" value="GreA/GreB_C_sf"/>
</dbReference>
<sequence length="160" mass="17769">MDKQKIIDLLLTKLREVRTATIKSYEGYKKASAEAPGAMQSHSDTSKFQIGILADSAMQRVQNIDQLIAVLRQIKTSQNSENKSIQVGTLVQTEENGKMIYFFITPEGAGGQKFESDDIRIQTISINSLMGKAMFSKKAGQEVEIQVPAGIKRFKILSIQ</sequence>
<dbReference type="Proteomes" id="UP000033859">
    <property type="component" value="Unassembled WGS sequence"/>
</dbReference>
<protein>
    <recommendedName>
        <fullName evidence="1">Transcription elongation factor GreA/GreB C-terminal domain-containing protein</fullName>
    </recommendedName>
</protein>
<reference evidence="2 3" key="1">
    <citation type="journal article" date="2015" name="Nature">
        <title>rRNA introns, odd ribosomes, and small enigmatic genomes across a large radiation of phyla.</title>
        <authorList>
            <person name="Brown C.T."/>
            <person name="Hug L.A."/>
            <person name="Thomas B.C."/>
            <person name="Sharon I."/>
            <person name="Castelle C.J."/>
            <person name="Singh A."/>
            <person name="Wilkins M.J."/>
            <person name="Williams K.H."/>
            <person name="Banfield J.F."/>
        </authorList>
    </citation>
    <scope>NUCLEOTIDE SEQUENCE [LARGE SCALE GENOMIC DNA]</scope>
</reference>
<gene>
    <name evidence="2" type="ORF">UU84_C0023G0007</name>
</gene>
<dbReference type="AlphaFoldDB" id="A0A0G0XQE0"/>
<dbReference type="Gene3D" id="3.10.50.30">
    <property type="entry name" value="Transcription elongation factor, GreA/GreB, C-terminal domain"/>
    <property type="match status" value="1"/>
</dbReference>
<accession>A0A0G0XQE0</accession>
<evidence type="ECO:0000313" key="3">
    <source>
        <dbReference type="Proteomes" id="UP000033859"/>
    </source>
</evidence>
<evidence type="ECO:0000259" key="1">
    <source>
        <dbReference type="Pfam" id="PF01272"/>
    </source>
</evidence>
<name>A0A0G0XQE0_9BACT</name>
<organism evidence="2 3">
    <name type="scientific">Candidatus Yanofskybacteria bacterium GW2011_GWC2_41_9</name>
    <dbReference type="NCBI Taxonomy" id="1619029"/>
    <lineage>
        <taxon>Bacteria</taxon>
        <taxon>Candidatus Yanofskyibacteriota</taxon>
    </lineage>
</organism>
<dbReference type="GO" id="GO:0032784">
    <property type="term" value="P:regulation of DNA-templated transcription elongation"/>
    <property type="evidence" value="ECO:0007669"/>
    <property type="project" value="InterPro"/>
</dbReference>
<dbReference type="SUPFAM" id="SSF54534">
    <property type="entry name" value="FKBP-like"/>
    <property type="match status" value="1"/>
</dbReference>
<dbReference type="GO" id="GO:0003677">
    <property type="term" value="F:DNA binding"/>
    <property type="evidence" value="ECO:0007669"/>
    <property type="project" value="InterPro"/>
</dbReference>
<proteinExistence type="predicted"/>
<dbReference type="InterPro" id="IPR001437">
    <property type="entry name" value="Tscrpt_elong_fac_GreA/B_C"/>
</dbReference>
<dbReference type="Pfam" id="PF01272">
    <property type="entry name" value="GreA_GreB"/>
    <property type="match status" value="1"/>
</dbReference>
<feature type="domain" description="Transcription elongation factor GreA/GreB C-terminal" evidence="1">
    <location>
        <begin position="118"/>
        <end position="159"/>
    </location>
</feature>
<evidence type="ECO:0000313" key="2">
    <source>
        <dbReference type="EMBL" id="KKS26612.1"/>
    </source>
</evidence>